<dbReference type="Proteomes" id="UP000481421">
    <property type="component" value="Unassembled WGS sequence"/>
</dbReference>
<dbReference type="EMBL" id="JAAIKE010000002">
    <property type="protein sequence ID" value="NEX46462.1"/>
    <property type="molecule type" value="Genomic_DNA"/>
</dbReference>
<proteinExistence type="predicted"/>
<keyword evidence="2" id="KW-1185">Reference proteome</keyword>
<sequence length="63" mass="6731">MKTDVKANQTPDDMLNGTAEAVLDAIRAEPVPPEMMELALKLQAKFSEQNSDDAASDGAVARL</sequence>
<name>A0A6B3RTQ7_9RHOB</name>
<gene>
    <name evidence="1" type="ORF">G3572_09600</name>
</gene>
<reference evidence="1 2" key="1">
    <citation type="submission" date="2020-02" db="EMBL/GenBank/DDBJ databases">
        <title>Rhodobacter algicola sp. nov., isolated from microalga culture.</title>
        <authorList>
            <person name="Park C.-Y."/>
        </authorList>
    </citation>
    <scope>NUCLEOTIDE SEQUENCE [LARGE SCALE GENOMIC DNA]</scope>
    <source>
        <strain evidence="1 2">ETT8</strain>
    </source>
</reference>
<evidence type="ECO:0008006" key="3">
    <source>
        <dbReference type="Google" id="ProtNLM"/>
    </source>
</evidence>
<evidence type="ECO:0000313" key="1">
    <source>
        <dbReference type="EMBL" id="NEX46462.1"/>
    </source>
</evidence>
<dbReference type="AlphaFoldDB" id="A0A6B3RTQ7"/>
<protein>
    <recommendedName>
        <fullName evidence="3">DUF2497 domain-containing protein</fullName>
    </recommendedName>
</protein>
<evidence type="ECO:0000313" key="2">
    <source>
        <dbReference type="Proteomes" id="UP000481421"/>
    </source>
</evidence>
<comment type="caution">
    <text evidence="1">The sequence shown here is derived from an EMBL/GenBank/DDBJ whole genome shotgun (WGS) entry which is preliminary data.</text>
</comment>
<organism evidence="1 2">
    <name type="scientific">Pseudotabrizicola algicola</name>
    <dbReference type="NCBI Taxonomy" id="2709381"/>
    <lineage>
        <taxon>Bacteria</taxon>
        <taxon>Pseudomonadati</taxon>
        <taxon>Pseudomonadota</taxon>
        <taxon>Alphaproteobacteria</taxon>
        <taxon>Rhodobacterales</taxon>
        <taxon>Paracoccaceae</taxon>
        <taxon>Pseudotabrizicola</taxon>
    </lineage>
</organism>
<accession>A0A6B3RTQ7</accession>